<dbReference type="EMBL" id="MNCJ02000329">
    <property type="protein sequence ID" value="KAF5770820.1"/>
    <property type="molecule type" value="Genomic_DNA"/>
</dbReference>
<keyword evidence="2" id="KW-1185">Reference proteome</keyword>
<dbReference type="Proteomes" id="UP000215914">
    <property type="component" value="Unassembled WGS sequence"/>
</dbReference>
<reference evidence="1" key="2">
    <citation type="submission" date="2020-06" db="EMBL/GenBank/DDBJ databases">
        <title>Helianthus annuus Genome sequencing and assembly Release 2.</title>
        <authorList>
            <person name="Gouzy J."/>
            <person name="Langlade N."/>
            <person name="Munos S."/>
        </authorList>
    </citation>
    <scope>NUCLEOTIDE SEQUENCE</scope>
    <source>
        <tissue evidence="1">Leaves</tissue>
    </source>
</reference>
<gene>
    <name evidence="1" type="ORF">HanXRQr2_Chr14g0663671</name>
</gene>
<dbReference type="AlphaFoldDB" id="A0A9K3EBF8"/>
<name>A0A9K3EBF8_HELAN</name>
<dbReference type="Gramene" id="mRNA:HanXRQr2_Chr14g0663671">
    <property type="protein sequence ID" value="CDS:HanXRQr2_Chr14g0663671.1"/>
    <property type="gene ID" value="HanXRQr2_Chr14g0663671"/>
</dbReference>
<comment type="caution">
    <text evidence="1">The sequence shown here is derived from an EMBL/GenBank/DDBJ whole genome shotgun (WGS) entry which is preliminary data.</text>
</comment>
<protein>
    <submittedName>
        <fullName evidence="1">Uncharacterized protein</fullName>
    </submittedName>
</protein>
<organism evidence="1 2">
    <name type="scientific">Helianthus annuus</name>
    <name type="common">Common sunflower</name>
    <dbReference type="NCBI Taxonomy" id="4232"/>
    <lineage>
        <taxon>Eukaryota</taxon>
        <taxon>Viridiplantae</taxon>
        <taxon>Streptophyta</taxon>
        <taxon>Embryophyta</taxon>
        <taxon>Tracheophyta</taxon>
        <taxon>Spermatophyta</taxon>
        <taxon>Magnoliopsida</taxon>
        <taxon>eudicotyledons</taxon>
        <taxon>Gunneridae</taxon>
        <taxon>Pentapetalae</taxon>
        <taxon>asterids</taxon>
        <taxon>campanulids</taxon>
        <taxon>Asterales</taxon>
        <taxon>Asteraceae</taxon>
        <taxon>Asteroideae</taxon>
        <taxon>Heliantheae alliance</taxon>
        <taxon>Heliantheae</taxon>
        <taxon>Helianthus</taxon>
    </lineage>
</organism>
<evidence type="ECO:0000313" key="1">
    <source>
        <dbReference type="EMBL" id="KAF5770820.1"/>
    </source>
</evidence>
<proteinExistence type="predicted"/>
<reference evidence="1" key="1">
    <citation type="journal article" date="2017" name="Nature">
        <title>The sunflower genome provides insights into oil metabolism, flowering and Asterid evolution.</title>
        <authorList>
            <person name="Badouin H."/>
            <person name="Gouzy J."/>
            <person name="Grassa C.J."/>
            <person name="Murat F."/>
            <person name="Staton S.E."/>
            <person name="Cottret L."/>
            <person name="Lelandais-Briere C."/>
            <person name="Owens G.L."/>
            <person name="Carrere S."/>
            <person name="Mayjonade B."/>
            <person name="Legrand L."/>
            <person name="Gill N."/>
            <person name="Kane N.C."/>
            <person name="Bowers J.E."/>
            <person name="Hubner S."/>
            <person name="Bellec A."/>
            <person name="Berard A."/>
            <person name="Berges H."/>
            <person name="Blanchet N."/>
            <person name="Boniface M.C."/>
            <person name="Brunel D."/>
            <person name="Catrice O."/>
            <person name="Chaidir N."/>
            <person name="Claudel C."/>
            <person name="Donnadieu C."/>
            <person name="Faraut T."/>
            <person name="Fievet G."/>
            <person name="Helmstetter N."/>
            <person name="King M."/>
            <person name="Knapp S.J."/>
            <person name="Lai Z."/>
            <person name="Le Paslier M.C."/>
            <person name="Lippi Y."/>
            <person name="Lorenzon L."/>
            <person name="Mandel J.R."/>
            <person name="Marage G."/>
            <person name="Marchand G."/>
            <person name="Marquand E."/>
            <person name="Bret-Mestries E."/>
            <person name="Morien E."/>
            <person name="Nambeesan S."/>
            <person name="Nguyen T."/>
            <person name="Pegot-Espagnet P."/>
            <person name="Pouilly N."/>
            <person name="Raftis F."/>
            <person name="Sallet E."/>
            <person name="Schiex T."/>
            <person name="Thomas J."/>
            <person name="Vandecasteele C."/>
            <person name="Vares D."/>
            <person name="Vear F."/>
            <person name="Vautrin S."/>
            <person name="Crespi M."/>
            <person name="Mangin B."/>
            <person name="Burke J.M."/>
            <person name="Salse J."/>
            <person name="Munos S."/>
            <person name="Vincourt P."/>
            <person name="Rieseberg L.H."/>
            <person name="Langlade N.B."/>
        </authorList>
    </citation>
    <scope>NUCLEOTIDE SEQUENCE</scope>
    <source>
        <tissue evidence="1">Leaves</tissue>
    </source>
</reference>
<sequence length="71" mass="8289">MFIRSLNKRTSRRTSSRTVHERSVRLQAYVKVKRLVSYPSNQIVFTTGFRMVNGLPPGYNFKKNDPETVNI</sequence>
<accession>A0A9K3EBF8</accession>
<evidence type="ECO:0000313" key="2">
    <source>
        <dbReference type="Proteomes" id="UP000215914"/>
    </source>
</evidence>